<dbReference type="PANTHER" id="PTHR43790">
    <property type="entry name" value="CARBOHYDRATE TRANSPORT ATP-BINDING PROTEIN MG119-RELATED"/>
    <property type="match status" value="1"/>
</dbReference>
<feature type="domain" description="ABC transporter" evidence="11">
    <location>
        <begin position="13"/>
        <end position="249"/>
    </location>
</feature>
<dbReference type="EMBL" id="FONX01000013">
    <property type="protein sequence ID" value="SFF12657.1"/>
    <property type="molecule type" value="Genomic_DNA"/>
</dbReference>
<dbReference type="InterPro" id="IPR050107">
    <property type="entry name" value="ABC_carbohydrate_import_ATPase"/>
</dbReference>
<dbReference type="PROSITE" id="PS50893">
    <property type="entry name" value="ABC_TRANSPORTER_2"/>
    <property type="match status" value="2"/>
</dbReference>
<evidence type="ECO:0000256" key="9">
    <source>
        <dbReference type="ARBA" id="ARBA00022967"/>
    </source>
</evidence>
<evidence type="ECO:0000256" key="1">
    <source>
        <dbReference type="ARBA" id="ARBA00004202"/>
    </source>
</evidence>
<reference evidence="13" key="1">
    <citation type="submission" date="2016-10" db="EMBL/GenBank/DDBJ databases">
        <authorList>
            <person name="Varghese N."/>
            <person name="Submissions S."/>
        </authorList>
    </citation>
    <scope>NUCLEOTIDE SEQUENCE [LARGE SCALE GENOMIC DNA]</scope>
    <source>
        <strain evidence="13">DSM 27981</strain>
    </source>
</reference>
<name>A0A1I2G6S4_9BURK</name>
<dbReference type="InterPro" id="IPR003593">
    <property type="entry name" value="AAA+_ATPase"/>
</dbReference>
<dbReference type="RefSeq" id="WP_092940665.1">
    <property type="nucleotide sequence ID" value="NZ_FONX01000013.1"/>
</dbReference>
<comment type="subcellular location">
    <subcellularLocation>
        <location evidence="1">Cell membrane</location>
        <topology evidence="1">Peripheral membrane protein</topology>
    </subcellularLocation>
</comment>
<sequence length="503" mass="53992">MQSTDIHADHGGLCVRRIAKTYGMVTVLKGVDLDVRPGECVALLGENGAGKSTLSALIAGLLRPDPGGRMTWQGKPYAPQSPADALRAGIGLIHQEMRLLPELTIAENIFVGRLLMKNGRIDMDTMVQRAQAQLQRLGLDVPATRKVGTLRVAAQQQVEIAKALTLEARLLILDEPTAALGDEETDRLFEQVHRLKREGVSFIYVSHRLAEIARICDRVVVLRDGEHVASHATAQVPPAMLVRDMVGRSVDRLFPEIPVPPETAPVALAVESLSAPDGSFSDLSFAVRAGEVLGFAGIAGAGRTEAMRAIAGVDPIASGTLRVFGEAVRPEAPKDMIRQGVVMVPDDRKALGVVLDHSIWENLAYSNFDNVAPSGWLWPKAGMAYAQALIERLHIKGGPQQRAGALSGGNQQKVVIAKWVARGPRVIILDEPTRGVDVGARAQIYEVIAQLAREGMAVIVVSSDLDEVLGLAHRVVVLARGKVQGVLPRSEASSQRVMELAVA</sequence>
<keyword evidence="3" id="KW-1003">Cell membrane</keyword>
<keyword evidence="5" id="KW-0762">Sugar transport</keyword>
<dbReference type="GO" id="GO:0016887">
    <property type="term" value="F:ATP hydrolysis activity"/>
    <property type="evidence" value="ECO:0007669"/>
    <property type="project" value="InterPro"/>
</dbReference>
<evidence type="ECO:0000256" key="10">
    <source>
        <dbReference type="ARBA" id="ARBA00023136"/>
    </source>
</evidence>
<keyword evidence="10" id="KW-0472">Membrane</keyword>
<evidence type="ECO:0000313" key="13">
    <source>
        <dbReference type="Proteomes" id="UP000199119"/>
    </source>
</evidence>
<dbReference type="InterPro" id="IPR017871">
    <property type="entry name" value="ABC_transporter-like_CS"/>
</dbReference>
<dbReference type="PROSITE" id="PS00211">
    <property type="entry name" value="ABC_TRANSPORTER_1"/>
    <property type="match status" value="1"/>
</dbReference>
<dbReference type="SUPFAM" id="SSF52540">
    <property type="entry name" value="P-loop containing nucleoside triphosphate hydrolases"/>
    <property type="match status" value="2"/>
</dbReference>
<accession>A0A1I2G6S4</accession>
<evidence type="ECO:0000256" key="8">
    <source>
        <dbReference type="ARBA" id="ARBA00022840"/>
    </source>
</evidence>
<keyword evidence="8 12" id="KW-0067">ATP-binding</keyword>
<protein>
    <submittedName>
        <fullName evidence="12">Monosaccharide ABC transporter ATP-binding protein, CUT2 family</fullName>
    </submittedName>
</protein>
<dbReference type="CDD" id="cd03215">
    <property type="entry name" value="ABC_Carb_Monos_II"/>
    <property type="match status" value="1"/>
</dbReference>
<proteinExistence type="predicted"/>
<dbReference type="OrthoDB" id="9776369at2"/>
<dbReference type="SMART" id="SM00382">
    <property type="entry name" value="AAA"/>
    <property type="match status" value="2"/>
</dbReference>
<dbReference type="CDD" id="cd03216">
    <property type="entry name" value="ABC_Carb_Monos_I"/>
    <property type="match status" value="1"/>
</dbReference>
<dbReference type="STRING" id="1177982.SAMN04489711_113109"/>
<feature type="domain" description="ABC transporter" evidence="11">
    <location>
        <begin position="261"/>
        <end position="500"/>
    </location>
</feature>
<organism evidence="12 13">
    <name type="scientific">Paracidovorax wautersii</name>
    <dbReference type="NCBI Taxonomy" id="1177982"/>
    <lineage>
        <taxon>Bacteria</taxon>
        <taxon>Pseudomonadati</taxon>
        <taxon>Pseudomonadota</taxon>
        <taxon>Betaproteobacteria</taxon>
        <taxon>Burkholderiales</taxon>
        <taxon>Comamonadaceae</taxon>
        <taxon>Paracidovorax</taxon>
    </lineage>
</organism>
<keyword evidence="6" id="KW-0677">Repeat</keyword>
<evidence type="ECO:0000259" key="11">
    <source>
        <dbReference type="PROSITE" id="PS50893"/>
    </source>
</evidence>
<dbReference type="AlphaFoldDB" id="A0A1I2G6S4"/>
<dbReference type="InterPro" id="IPR003439">
    <property type="entry name" value="ABC_transporter-like_ATP-bd"/>
</dbReference>
<keyword evidence="2" id="KW-0813">Transport</keyword>
<dbReference type="Gene3D" id="3.40.50.300">
    <property type="entry name" value="P-loop containing nucleotide triphosphate hydrolases"/>
    <property type="match status" value="2"/>
</dbReference>
<evidence type="ECO:0000256" key="3">
    <source>
        <dbReference type="ARBA" id="ARBA00022475"/>
    </source>
</evidence>
<keyword evidence="9" id="KW-1278">Translocase</keyword>
<evidence type="ECO:0000313" key="12">
    <source>
        <dbReference type="EMBL" id="SFF12657.1"/>
    </source>
</evidence>
<gene>
    <name evidence="12" type="ORF">SAMN04489711_113109</name>
</gene>
<evidence type="ECO:0000256" key="7">
    <source>
        <dbReference type="ARBA" id="ARBA00022741"/>
    </source>
</evidence>
<dbReference type="Pfam" id="PF00005">
    <property type="entry name" value="ABC_tran"/>
    <property type="match status" value="2"/>
</dbReference>
<evidence type="ECO:0000256" key="5">
    <source>
        <dbReference type="ARBA" id="ARBA00022597"/>
    </source>
</evidence>
<evidence type="ECO:0000256" key="6">
    <source>
        <dbReference type="ARBA" id="ARBA00022737"/>
    </source>
</evidence>
<keyword evidence="13" id="KW-1185">Reference proteome</keyword>
<dbReference type="GO" id="GO:0005524">
    <property type="term" value="F:ATP binding"/>
    <property type="evidence" value="ECO:0007669"/>
    <property type="project" value="UniProtKB-KW"/>
</dbReference>
<dbReference type="PANTHER" id="PTHR43790:SF3">
    <property type="entry name" value="D-ALLOSE IMPORT ATP-BINDING PROTEIN ALSA-RELATED"/>
    <property type="match status" value="1"/>
</dbReference>
<keyword evidence="4" id="KW-0997">Cell inner membrane</keyword>
<dbReference type="Proteomes" id="UP000199119">
    <property type="component" value="Unassembled WGS sequence"/>
</dbReference>
<dbReference type="GO" id="GO:0005886">
    <property type="term" value="C:plasma membrane"/>
    <property type="evidence" value="ECO:0007669"/>
    <property type="project" value="UniProtKB-SubCell"/>
</dbReference>
<dbReference type="InterPro" id="IPR027417">
    <property type="entry name" value="P-loop_NTPase"/>
</dbReference>
<evidence type="ECO:0000256" key="2">
    <source>
        <dbReference type="ARBA" id="ARBA00022448"/>
    </source>
</evidence>
<dbReference type="FunFam" id="3.40.50.300:FF:000127">
    <property type="entry name" value="Ribose import ATP-binding protein RbsA"/>
    <property type="match status" value="1"/>
</dbReference>
<evidence type="ECO:0000256" key="4">
    <source>
        <dbReference type="ARBA" id="ARBA00022519"/>
    </source>
</evidence>
<keyword evidence="7" id="KW-0547">Nucleotide-binding</keyword>